<dbReference type="AlphaFoldDB" id="A0A1I7NUU7"/>
<keyword evidence="1" id="KW-0812">Transmembrane</keyword>
<proteinExistence type="predicted"/>
<keyword evidence="3" id="KW-1185">Reference proteome</keyword>
<reference evidence="3" key="1">
    <citation type="submission" date="2016-10" db="EMBL/GenBank/DDBJ databases">
        <authorList>
            <person name="Varghese N."/>
            <person name="Submissions S."/>
        </authorList>
    </citation>
    <scope>NUCLEOTIDE SEQUENCE [LARGE SCALE GENOMIC DNA]</scope>
    <source>
        <strain evidence="3">DSM 1565</strain>
    </source>
</reference>
<keyword evidence="1" id="KW-0472">Membrane</keyword>
<evidence type="ECO:0000313" key="3">
    <source>
        <dbReference type="Proteomes" id="UP000199423"/>
    </source>
</evidence>
<evidence type="ECO:0000313" key="2">
    <source>
        <dbReference type="EMBL" id="SFV38427.1"/>
    </source>
</evidence>
<dbReference type="Proteomes" id="UP000199423">
    <property type="component" value="Unassembled WGS sequence"/>
</dbReference>
<gene>
    <name evidence="2" type="ORF">SAMN04488557_3661</name>
</gene>
<feature type="transmembrane region" description="Helical" evidence="1">
    <location>
        <begin position="12"/>
        <end position="33"/>
    </location>
</feature>
<dbReference type="STRING" id="51670.SAMN04488557_3661"/>
<accession>A0A1I7NUU7</accession>
<name>A0A1I7NUU7_9HYPH</name>
<protein>
    <submittedName>
        <fullName evidence="2">Uncharacterized protein</fullName>
    </submittedName>
</protein>
<sequence length="47" mass="4906">MGYSFYAVLSSLPQIAAAAFIPVAATIAVGFIVKSLRLRRGGHVGLD</sequence>
<dbReference type="EMBL" id="FPCH01000004">
    <property type="protein sequence ID" value="SFV38427.1"/>
    <property type="molecule type" value="Genomic_DNA"/>
</dbReference>
<dbReference type="RefSeq" id="WP_177228212.1">
    <property type="nucleotide sequence ID" value="NZ_FPCH01000004.1"/>
</dbReference>
<organism evidence="2 3">
    <name type="scientific">Hyphomicrobium facile</name>
    <dbReference type="NCBI Taxonomy" id="51670"/>
    <lineage>
        <taxon>Bacteria</taxon>
        <taxon>Pseudomonadati</taxon>
        <taxon>Pseudomonadota</taxon>
        <taxon>Alphaproteobacteria</taxon>
        <taxon>Hyphomicrobiales</taxon>
        <taxon>Hyphomicrobiaceae</taxon>
        <taxon>Hyphomicrobium</taxon>
    </lineage>
</organism>
<keyword evidence="1" id="KW-1133">Transmembrane helix</keyword>
<evidence type="ECO:0000256" key="1">
    <source>
        <dbReference type="SAM" id="Phobius"/>
    </source>
</evidence>